<comment type="similarity">
    <text evidence="1">Belongs to the NAD(P)H dehydrogenase (quinone) family.</text>
</comment>
<dbReference type="Pfam" id="PF02525">
    <property type="entry name" value="Flavodoxin_2"/>
    <property type="match status" value="1"/>
</dbReference>
<sequence>MAKRIFILNGHPDSGADRFCAALCETYAAAATAVGHEVRRLDLGAVEASVLTSAAAFAEPPPDAIQEVQAAMIRAEHLVIVFPLWLGGVPARLKALLEQVYRGGFGFEIGPKGWNGKLKGRSARLVVTMGMPGPFFRVVFGGHGVKALAKGVLWLSGYRPIRTSIVGGVEMIGPKGRADWLARMRTLGAKAL</sequence>
<dbReference type="InterPro" id="IPR051545">
    <property type="entry name" value="NAD(P)H_dehydrogenase_qn"/>
</dbReference>
<dbReference type="Proteomes" id="UP000240527">
    <property type="component" value="Chromosome"/>
</dbReference>
<dbReference type="InterPro" id="IPR003680">
    <property type="entry name" value="Flavodoxin_fold"/>
</dbReference>
<dbReference type="SUPFAM" id="SSF52218">
    <property type="entry name" value="Flavoproteins"/>
    <property type="match status" value="1"/>
</dbReference>
<protein>
    <submittedName>
        <fullName evidence="4">Flavodoxin family protein</fullName>
    </submittedName>
</protein>
<gene>
    <name evidence="4" type="ORF">B7G68_19825</name>
</gene>
<feature type="domain" description="Flavodoxin-like fold" evidence="3">
    <location>
        <begin position="3"/>
        <end position="178"/>
    </location>
</feature>
<evidence type="ECO:0000259" key="3">
    <source>
        <dbReference type="Pfam" id="PF02525"/>
    </source>
</evidence>
<dbReference type="PANTHER" id="PTHR10204">
    <property type="entry name" value="NAD P H OXIDOREDUCTASE-RELATED"/>
    <property type="match status" value="1"/>
</dbReference>
<accession>A0ABM6TKW8</accession>
<evidence type="ECO:0000256" key="1">
    <source>
        <dbReference type="ARBA" id="ARBA00006252"/>
    </source>
</evidence>
<dbReference type="Gene3D" id="3.40.50.360">
    <property type="match status" value="1"/>
</dbReference>
<dbReference type="RefSeq" id="WP_013080942.1">
    <property type="nucleotide sequence ID" value="NZ_CP027850.1"/>
</dbReference>
<dbReference type="PANTHER" id="PTHR10204:SF34">
    <property type="entry name" value="NAD(P)H DEHYDROGENASE [QUINONE] 1 ISOFORM 1"/>
    <property type="match status" value="1"/>
</dbReference>
<proteinExistence type="inferred from homology"/>
<dbReference type="EMBL" id="CP027850">
    <property type="protein sequence ID" value="AVQ03894.1"/>
    <property type="molecule type" value="Genomic_DNA"/>
</dbReference>
<evidence type="ECO:0000256" key="2">
    <source>
        <dbReference type="ARBA" id="ARBA00023002"/>
    </source>
</evidence>
<organism evidence="4 5">
    <name type="scientific">Caulobacter segnis</name>
    <dbReference type="NCBI Taxonomy" id="88688"/>
    <lineage>
        <taxon>Bacteria</taxon>
        <taxon>Pseudomonadati</taxon>
        <taxon>Pseudomonadota</taxon>
        <taxon>Alphaproteobacteria</taxon>
        <taxon>Caulobacterales</taxon>
        <taxon>Caulobacteraceae</taxon>
        <taxon>Caulobacter</taxon>
    </lineage>
</organism>
<keyword evidence="5" id="KW-1185">Reference proteome</keyword>
<name>A0ABM6TKW8_9CAUL</name>
<evidence type="ECO:0000313" key="5">
    <source>
        <dbReference type="Proteomes" id="UP000240527"/>
    </source>
</evidence>
<evidence type="ECO:0000313" key="4">
    <source>
        <dbReference type="EMBL" id="AVQ03894.1"/>
    </source>
</evidence>
<keyword evidence="2" id="KW-0560">Oxidoreductase</keyword>
<dbReference type="InterPro" id="IPR029039">
    <property type="entry name" value="Flavoprotein-like_sf"/>
</dbReference>
<reference evidence="4 5" key="1">
    <citation type="journal article" date="2015" name="Biotechnol. Bioeng.">
        <title>Genome sequence and phenotypic characterization of Caulobacter segnis.</title>
        <authorList>
            <person name="Patel S."/>
            <person name="Fletcher B."/>
            <person name="Scott D.C."/>
            <person name="Ely B."/>
        </authorList>
    </citation>
    <scope>NUCLEOTIDE SEQUENCE [LARGE SCALE GENOMIC DNA]</scope>
    <source>
        <strain evidence="4 5">TK0059</strain>
    </source>
</reference>